<keyword evidence="1" id="KW-0436">Ligase</keyword>
<evidence type="ECO:0000313" key="2">
    <source>
        <dbReference type="Proteomes" id="UP000325081"/>
    </source>
</evidence>
<dbReference type="Proteomes" id="UP000325081">
    <property type="component" value="Unassembled WGS sequence"/>
</dbReference>
<comment type="caution">
    <text evidence="1">The sequence shown here is derived from an EMBL/GenBank/DDBJ whole genome shotgun (WGS) entry which is preliminary data.</text>
</comment>
<reference evidence="2" key="1">
    <citation type="journal article" date="2019" name="Curr. Biol.">
        <title>Genome Sequence of Striga asiatica Provides Insight into the Evolution of Plant Parasitism.</title>
        <authorList>
            <person name="Yoshida S."/>
            <person name="Kim S."/>
            <person name="Wafula E.K."/>
            <person name="Tanskanen J."/>
            <person name="Kim Y.M."/>
            <person name="Honaas L."/>
            <person name="Yang Z."/>
            <person name="Spallek T."/>
            <person name="Conn C.E."/>
            <person name="Ichihashi Y."/>
            <person name="Cheong K."/>
            <person name="Cui S."/>
            <person name="Der J.P."/>
            <person name="Gundlach H."/>
            <person name="Jiao Y."/>
            <person name="Hori C."/>
            <person name="Ishida J.K."/>
            <person name="Kasahara H."/>
            <person name="Kiba T."/>
            <person name="Kim M.S."/>
            <person name="Koo N."/>
            <person name="Laohavisit A."/>
            <person name="Lee Y.H."/>
            <person name="Lumba S."/>
            <person name="McCourt P."/>
            <person name="Mortimer J.C."/>
            <person name="Mutuku J.M."/>
            <person name="Nomura T."/>
            <person name="Sasaki-Sekimoto Y."/>
            <person name="Seto Y."/>
            <person name="Wang Y."/>
            <person name="Wakatake T."/>
            <person name="Sakakibara H."/>
            <person name="Demura T."/>
            <person name="Yamaguchi S."/>
            <person name="Yoneyama K."/>
            <person name="Manabe R.I."/>
            <person name="Nelson D.C."/>
            <person name="Schulman A.H."/>
            <person name="Timko M.P."/>
            <person name="dePamphilis C.W."/>
            <person name="Choi D."/>
            <person name="Shirasu K."/>
        </authorList>
    </citation>
    <scope>NUCLEOTIDE SEQUENCE [LARGE SCALE GENOMIC DNA]</scope>
    <source>
        <strain evidence="2">cv. UVA1</strain>
    </source>
</reference>
<dbReference type="GO" id="GO:0004812">
    <property type="term" value="F:aminoacyl-tRNA ligase activity"/>
    <property type="evidence" value="ECO:0007669"/>
    <property type="project" value="UniProtKB-KW"/>
</dbReference>
<gene>
    <name evidence="1" type="ORF">STAS_18046</name>
</gene>
<keyword evidence="1" id="KW-0030">Aminoacyl-tRNA synthetase</keyword>
<evidence type="ECO:0000313" key="1">
    <source>
        <dbReference type="EMBL" id="GER41333.1"/>
    </source>
</evidence>
<dbReference type="AlphaFoldDB" id="A0A5A7Q7S7"/>
<organism evidence="1 2">
    <name type="scientific">Striga asiatica</name>
    <name type="common">Asiatic witchweed</name>
    <name type="synonym">Buchnera asiatica</name>
    <dbReference type="NCBI Taxonomy" id="4170"/>
    <lineage>
        <taxon>Eukaryota</taxon>
        <taxon>Viridiplantae</taxon>
        <taxon>Streptophyta</taxon>
        <taxon>Embryophyta</taxon>
        <taxon>Tracheophyta</taxon>
        <taxon>Spermatophyta</taxon>
        <taxon>Magnoliopsida</taxon>
        <taxon>eudicotyledons</taxon>
        <taxon>Gunneridae</taxon>
        <taxon>Pentapetalae</taxon>
        <taxon>asterids</taxon>
        <taxon>lamiids</taxon>
        <taxon>Lamiales</taxon>
        <taxon>Orobanchaceae</taxon>
        <taxon>Buchnereae</taxon>
        <taxon>Striga</taxon>
    </lineage>
</organism>
<dbReference type="EMBL" id="BKCP01006072">
    <property type="protein sequence ID" value="GER41333.1"/>
    <property type="molecule type" value="Genomic_DNA"/>
</dbReference>
<accession>A0A5A7Q7S7</accession>
<proteinExistence type="predicted"/>
<keyword evidence="2" id="KW-1185">Reference proteome</keyword>
<sequence>MTCNVASRVVPALAIVRSNMATRARGVRKAQSPSGGLGDLYDGCSSIFDEEPLGPEEFLMEPLTDMDIPILAKREDRNFGDEAQKRIMAVSLPYKVDSKTVYICDMVDSAEGLGLQKI</sequence>
<protein>
    <submittedName>
        <fullName evidence="1">Threonyl-tRNA synthetase</fullName>
    </submittedName>
</protein>
<name>A0A5A7Q7S7_STRAF</name>